<dbReference type="AlphaFoldDB" id="D1QQ96"/>
<gene>
    <name evidence="1" type="ORF">HMPREF0971_01144</name>
</gene>
<evidence type="ECO:0000313" key="1">
    <source>
        <dbReference type="EMBL" id="EFB32302.1"/>
    </source>
</evidence>
<evidence type="ECO:0008006" key="3">
    <source>
        <dbReference type="Google" id="ProtNLM"/>
    </source>
</evidence>
<dbReference type="RefSeq" id="WP_004372414.1">
    <property type="nucleotide sequence ID" value="NZ_GG703884.1"/>
</dbReference>
<dbReference type="STRING" id="649760.HMPREF0971_01144"/>
<dbReference type="InterPro" id="IPR032719">
    <property type="entry name" value="WbsX"/>
</dbReference>
<dbReference type="CDD" id="cd11579">
    <property type="entry name" value="Glyco_tran_WbsX"/>
    <property type="match status" value="1"/>
</dbReference>
<dbReference type="Gene3D" id="3.20.20.80">
    <property type="entry name" value="Glycosidases"/>
    <property type="match status" value="1"/>
</dbReference>
<proteinExistence type="predicted"/>
<dbReference type="EMBL" id="ACUZ02000023">
    <property type="protein sequence ID" value="EFB32302.1"/>
    <property type="molecule type" value="Genomic_DNA"/>
</dbReference>
<dbReference type="PANTHER" id="PTHR41244">
    <property type="entry name" value="RHAMNAN SYNTHESIS F"/>
    <property type="match status" value="1"/>
</dbReference>
<evidence type="ECO:0000313" key="2">
    <source>
        <dbReference type="Proteomes" id="UP000004079"/>
    </source>
</evidence>
<name>D1QQ96_9BACT</name>
<protein>
    <recommendedName>
        <fullName evidence="3">Lipopolysaccharide biosynthesis protein</fullName>
    </recommendedName>
</protein>
<dbReference type="HOGENOM" id="CLU_038570_0_0_10"/>
<organism evidence="1 2">
    <name type="scientific">Segatella oris F0302</name>
    <dbReference type="NCBI Taxonomy" id="649760"/>
    <lineage>
        <taxon>Bacteria</taxon>
        <taxon>Pseudomonadati</taxon>
        <taxon>Bacteroidota</taxon>
        <taxon>Bacteroidia</taxon>
        <taxon>Bacteroidales</taxon>
        <taxon>Prevotellaceae</taxon>
        <taxon>Segatella</taxon>
    </lineage>
</organism>
<accession>D1QQ96</accession>
<dbReference type="PANTHER" id="PTHR41244:SF1">
    <property type="entry name" value="GLYCOSYLTRANSFERASE"/>
    <property type="match status" value="1"/>
</dbReference>
<dbReference type="Pfam" id="PF14307">
    <property type="entry name" value="Glyco_tran_WbsX"/>
    <property type="match status" value="1"/>
</dbReference>
<dbReference type="Proteomes" id="UP000004079">
    <property type="component" value="Unassembled WGS sequence"/>
</dbReference>
<reference evidence="1 2" key="1">
    <citation type="submission" date="2009-11" db="EMBL/GenBank/DDBJ databases">
        <authorList>
            <person name="Weinstock G."/>
            <person name="Sodergren E."/>
            <person name="Clifton S."/>
            <person name="Fulton L."/>
            <person name="Fulton B."/>
            <person name="Courtney L."/>
            <person name="Fronick C."/>
            <person name="Harrison M."/>
            <person name="Strong C."/>
            <person name="Farmer C."/>
            <person name="Delahaunty K."/>
            <person name="Markovic C."/>
            <person name="Hall O."/>
            <person name="Minx P."/>
            <person name="Tomlinson C."/>
            <person name="Mitreva M."/>
            <person name="Nelson J."/>
            <person name="Hou S."/>
            <person name="Wollam A."/>
            <person name="Pepin K.H."/>
            <person name="Johnson M."/>
            <person name="Bhonagiri V."/>
            <person name="Nash W.E."/>
            <person name="Warren W."/>
            <person name="Chinwalla A."/>
            <person name="Mardis E.R."/>
            <person name="Wilson R.K."/>
        </authorList>
    </citation>
    <scope>NUCLEOTIDE SEQUENCE [LARGE SCALE GENOMIC DNA]</scope>
    <source>
        <strain evidence="1 2">F0302</strain>
    </source>
</reference>
<sequence>MPRLIAFYLPQYYPTSFNDKWWEPGFTEWTNVAKAKPLFHGHYQPKLPGELGFYDLRVPETRAKQAMLAKDAGIESFMYWHYWSAGKHVLSEVLKDVVESGKPDMEFSLCWANHTWAKNAWNGAKKAVTLLEQKYPGEDDDVEHFNFLLPVFKDKRYTRVNGKLLFAVFAPYNLPQTKLFFDLWNRLAKEKGLGGFYFLALNKDRKKARELLSMGFDGIIDDLMDDFRESHYMYTNIFFRTLRKFGGVVFGNNYLDYCNFFIKKYTPMAKHFPCIYPNWDHSARSGKIATIFRNVEPEIWGDFCKRLFVKCSRQPTEENLIFIKSWNEWGEGNYLEPDRRYGRGYLEELKKALSSFNNKEV</sequence>
<comment type="caution">
    <text evidence="1">The sequence shown here is derived from an EMBL/GenBank/DDBJ whole genome shotgun (WGS) entry which is preliminary data.</text>
</comment>